<sequence length="46" mass="5070">MPLLVIVALFGTKDQFDSAKEMLPILVGLITPVLTAAMAFYFPEKE</sequence>
<protein>
    <submittedName>
        <fullName evidence="2">Uncharacterized protein</fullName>
    </submittedName>
</protein>
<organism evidence="2 3">
    <name type="scientific">Acidisarcina polymorpha</name>
    <dbReference type="NCBI Taxonomy" id="2211140"/>
    <lineage>
        <taxon>Bacteria</taxon>
        <taxon>Pseudomonadati</taxon>
        <taxon>Acidobacteriota</taxon>
        <taxon>Terriglobia</taxon>
        <taxon>Terriglobales</taxon>
        <taxon>Acidobacteriaceae</taxon>
        <taxon>Acidisarcina</taxon>
    </lineage>
</organism>
<dbReference type="RefSeq" id="WP_161557715.1">
    <property type="nucleotide sequence ID" value="NZ_CP030844.1"/>
</dbReference>
<evidence type="ECO:0000313" key="3">
    <source>
        <dbReference type="Proteomes" id="UP000253606"/>
    </source>
</evidence>
<dbReference type="AlphaFoldDB" id="A0A2Z5GAV6"/>
<keyword evidence="1" id="KW-1133">Transmembrane helix</keyword>
<keyword evidence="1" id="KW-0812">Transmembrane</keyword>
<evidence type="ECO:0000313" key="2">
    <source>
        <dbReference type="EMBL" id="AXC16382.1"/>
    </source>
</evidence>
<name>A0A2Z5GAV6_9BACT</name>
<geneLocation type="plasmid" evidence="3">
    <name>pacpol3</name>
</geneLocation>
<reference evidence="2 3" key="1">
    <citation type="journal article" date="2018" name="Front. Microbiol.">
        <title>Hydrolytic Capabilities as a Key to Environmental Success: Chitinolytic and Cellulolytic Acidobacteria From Acidic Sub-arctic Soils and Boreal Peatlands.</title>
        <authorList>
            <person name="Belova S.E."/>
            <person name="Ravin N.V."/>
            <person name="Pankratov T.A."/>
            <person name="Rakitin A.L."/>
            <person name="Ivanova A.A."/>
            <person name="Beletsky A.V."/>
            <person name="Mardanov A.V."/>
            <person name="Sinninghe Damste J.S."/>
            <person name="Dedysh S.N."/>
        </authorList>
    </citation>
    <scope>NUCLEOTIDE SEQUENCE [LARGE SCALE GENOMIC DNA]</scope>
    <source>
        <strain evidence="2 3">SBC82</strain>
        <plasmid evidence="3">pacpol3</plasmid>
    </source>
</reference>
<gene>
    <name evidence="2" type="ORF">ACPOL_7192</name>
</gene>
<keyword evidence="1" id="KW-0472">Membrane</keyword>
<dbReference type="EMBL" id="CP030844">
    <property type="protein sequence ID" value="AXC16382.1"/>
    <property type="molecule type" value="Genomic_DNA"/>
</dbReference>
<dbReference type="KEGG" id="abas:ACPOL_7192"/>
<accession>A0A2Z5GAV6</accession>
<keyword evidence="2" id="KW-0614">Plasmid</keyword>
<dbReference type="Proteomes" id="UP000253606">
    <property type="component" value="Plasmid pACPOL3"/>
</dbReference>
<feature type="transmembrane region" description="Helical" evidence="1">
    <location>
        <begin position="25"/>
        <end position="42"/>
    </location>
</feature>
<evidence type="ECO:0000256" key="1">
    <source>
        <dbReference type="SAM" id="Phobius"/>
    </source>
</evidence>
<keyword evidence="3" id="KW-1185">Reference proteome</keyword>
<proteinExistence type="predicted"/>